<evidence type="ECO:0000313" key="3">
    <source>
        <dbReference type="Proteomes" id="UP000636888"/>
    </source>
</evidence>
<feature type="compositionally biased region" description="Low complexity" evidence="1">
    <location>
        <begin position="52"/>
        <end position="76"/>
    </location>
</feature>
<dbReference type="AlphaFoldDB" id="A0A8J7M118"/>
<feature type="region of interest" description="Disordered" evidence="1">
    <location>
        <begin position="42"/>
        <end position="78"/>
    </location>
</feature>
<dbReference type="RefSeq" id="WP_199385592.1">
    <property type="nucleotide sequence ID" value="NZ_JAEMHM010000016.1"/>
</dbReference>
<comment type="caution">
    <text evidence="2">The sequence shown here is derived from an EMBL/GenBank/DDBJ whole genome shotgun (WGS) entry which is preliminary data.</text>
</comment>
<sequence>MTISSVSGNTQTWQTMMQQRKQDFSQLASALNNGDLSGAQQAFADLQNISGQGQNTANSSQTQSSSATGSNSGNSGVKNDFAALSQALQSGNLADAKSAFAKIQSDMKAQGGRHHHRGAGSNTDSQSTTNSTALLENSTISVSA</sequence>
<name>A0A8J7M118_9BACT</name>
<proteinExistence type="predicted"/>
<feature type="compositionally biased region" description="Low complexity" evidence="1">
    <location>
        <begin position="121"/>
        <end position="132"/>
    </location>
</feature>
<evidence type="ECO:0000256" key="1">
    <source>
        <dbReference type="SAM" id="MobiDB-lite"/>
    </source>
</evidence>
<reference evidence="2" key="1">
    <citation type="submission" date="2020-12" db="EMBL/GenBank/DDBJ databases">
        <title>Geomonas sp. Red875, isolated from river sediment.</title>
        <authorList>
            <person name="Xu Z."/>
            <person name="Zhang Z."/>
            <person name="Masuda Y."/>
            <person name="Itoh H."/>
            <person name="Senoo K."/>
        </authorList>
    </citation>
    <scope>NUCLEOTIDE SEQUENCE</scope>
    <source>
        <strain evidence="2">Red875</strain>
    </source>
</reference>
<dbReference type="EMBL" id="JAEMHM010000016">
    <property type="protein sequence ID" value="MBJ6726680.1"/>
    <property type="molecule type" value="Genomic_DNA"/>
</dbReference>
<accession>A0A8J7M118</accession>
<evidence type="ECO:0000313" key="2">
    <source>
        <dbReference type="EMBL" id="MBJ6726680.1"/>
    </source>
</evidence>
<protein>
    <submittedName>
        <fullName evidence="2">Uncharacterized protein</fullName>
    </submittedName>
</protein>
<organism evidence="2 3">
    <name type="scientific">Geomesophilobacter sediminis</name>
    <dbReference type="NCBI Taxonomy" id="2798584"/>
    <lineage>
        <taxon>Bacteria</taxon>
        <taxon>Pseudomonadati</taxon>
        <taxon>Thermodesulfobacteriota</taxon>
        <taxon>Desulfuromonadia</taxon>
        <taxon>Geobacterales</taxon>
        <taxon>Geobacteraceae</taxon>
        <taxon>Geomesophilobacter</taxon>
    </lineage>
</organism>
<feature type="region of interest" description="Disordered" evidence="1">
    <location>
        <begin position="104"/>
        <end position="144"/>
    </location>
</feature>
<gene>
    <name evidence="2" type="ORF">JFN93_18365</name>
</gene>
<dbReference type="Proteomes" id="UP000636888">
    <property type="component" value="Unassembled WGS sequence"/>
</dbReference>
<feature type="compositionally biased region" description="Polar residues" evidence="1">
    <location>
        <begin position="133"/>
        <end position="144"/>
    </location>
</feature>
<keyword evidence="3" id="KW-1185">Reference proteome</keyword>